<dbReference type="EMBL" id="MTYJ01000119">
    <property type="protein sequence ID" value="OQV13646.1"/>
    <property type="molecule type" value="Genomic_DNA"/>
</dbReference>
<feature type="compositionally biased region" description="Basic and acidic residues" evidence="2">
    <location>
        <begin position="35"/>
        <end position="45"/>
    </location>
</feature>
<feature type="region of interest" description="Disordered" evidence="2">
    <location>
        <begin position="286"/>
        <end position="306"/>
    </location>
</feature>
<evidence type="ECO:0000313" key="3">
    <source>
        <dbReference type="EMBL" id="OQV13646.1"/>
    </source>
</evidence>
<evidence type="ECO:0000256" key="2">
    <source>
        <dbReference type="SAM" id="MobiDB-lite"/>
    </source>
</evidence>
<dbReference type="PROSITE" id="PS51227">
    <property type="entry name" value="SPR"/>
    <property type="match status" value="1"/>
</dbReference>
<feature type="compositionally biased region" description="Basic residues" evidence="2">
    <location>
        <begin position="1"/>
        <end position="10"/>
    </location>
</feature>
<dbReference type="PANTHER" id="PTHR12365:SF7">
    <property type="entry name" value="PROTEIN SPROUTY"/>
    <property type="match status" value="1"/>
</dbReference>
<dbReference type="InterPro" id="IPR007875">
    <property type="entry name" value="Sprouty"/>
</dbReference>
<dbReference type="GO" id="GO:0048513">
    <property type="term" value="P:animal organ development"/>
    <property type="evidence" value="ECO:0007669"/>
    <property type="project" value="TreeGrafter"/>
</dbReference>
<name>A0A1W0WEL2_HYPEX</name>
<dbReference type="GO" id="GO:0005829">
    <property type="term" value="C:cytosol"/>
    <property type="evidence" value="ECO:0007669"/>
    <property type="project" value="TreeGrafter"/>
</dbReference>
<sequence length="345" mass="37299">MDNRNGHHRTAPPTPSRDLIHAMQDHQRELARLERVRLDAPRPDAARLTNDYVDAPKLPLRKQPSSSVSRQEEPKSAKCGGDSHRHHHHLEDVPMKKSVLDTDHFLTKQPRRLEDSPPLPKRSPCAIHGPAAGRADEEDLKTPRPSPATSSAASSTAPGGIICPECGLCRCLSCLTPKRLPSGWMCNGNVECSADSLVEQLSCLCCVKAVFYHVPALSATDYSDDDEVAATADHPCTCTGSCQRWTVMGLLSVTCLPCLLCYWPLRACQAATEKCYAAYHRQGCRCRPQPSSVTPTSSNGSSPVASIRPLVSRGVVTRPGHARRVSTPPSGTTNAGFTGKGGVFL</sequence>
<comment type="caution">
    <text evidence="3">The sequence shown here is derived from an EMBL/GenBank/DDBJ whole genome shotgun (WGS) entry which is preliminary data.</text>
</comment>
<feature type="compositionally biased region" description="Low complexity" evidence="2">
    <location>
        <begin position="290"/>
        <end position="304"/>
    </location>
</feature>
<dbReference type="GO" id="GO:0046580">
    <property type="term" value="P:negative regulation of Ras protein signal transduction"/>
    <property type="evidence" value="ECO:0007669"/>
    <property type="project" value="TreeGrafter"/>
</dbReference>
<feature type="compositionally biased region" description="Polar residues" evidence="2">
    <location>
        <begin position="327"/>
        <end position="336"/>
    </location>
</feature>
<dbReference type="Proteomes" id="UP000192578">
    <property type="component" value="Unassembled WGS sequence"/>
</dbReference>
<proteinExistence type="inferred from homology"/>
<feature type="region of interest" description="Disordered" evidence="2">
    <location>
        <begin position="319"/>
        <end position="345"/>
    </location>
</feature>
<feature type="region of interest" description="Disordered" evidence="2">
    <location>
        <begin position="35"/>
        <end position="156"/>
    </location>
</feature>
<dbReference type="Pfam" id="PF05210">
    <property type="entry name" value="Sprouty"/>
    <property type="match status" value="1"/>
</dbReference>
<comment type="similarity">
    <text evidence="1">Belongs to the sprouty family.</text>
</comment>
<feature type="region of interest" description="Disordered" evidence="2">
    <location>
        <begin position="1"/>
        <end position="20"/>
    </location>
</feature>
<dbReference type="GO" id="GO:0016020">
    <property type="term" value="C:membrane"/>
    <property type="evidence" value="ECO:0007669"/>
    <property type="project" value="InterPro"/>
</dbReference>
<organism evidence="3 4">
    <name type="scientific">Hypsibius exemplaris</name>
    <name type="common">Freshwater tardigrade</name>
    <dbReference type="NCBI Taxonomy" id="2072580"/>
    <lineage>
        <taxon>Eukaryota</taxon>
        <taxon>Metazoa</taxon>
        <taxon>Ecdysozoa</taxon>
        <taxon>Tardigrada</taxon>
        <taxon>Eutardigrada</taxon>
        <taxon>Parachela</taxon>
        <taxon>Hypsibioidea</taxon>
        <taxon>Hypsibiidae</taxon>
        <taxon>Hypsibius</taxon>
    </lineage>
</organism>
<gene>
    <name evidence="3" type="ORF">BV898_12117</name>
</gene>
<evidence type="ECO:0000256" key="1">
    <source>
        <dbReference type="ARBA" id="ARBA00010964"/>
    </source>
</evidence>
<evidence type="ECO:0008006" key="5">
    <source>
        <dbReference type="Google" id="ProtNLM"/>
    </source>
</evidence>
<dbReference type="PANTHER" id="PTHR12365">
    <property type="entry name" value="SPROUTY"/>
    <property type="match status" value="1"/>
</dbReference>
<dbReference type="OrthoDB" id="10038884at2759"/>
<dbReference type="GO" id="GO:0040037">
    <property type="term" value="P:negative regulation of fibroblast growth factor receptor signaling pathway"/>
    <property type="evidence" value="ECO:0007669"/>
    <property type="project" value="TreeGrafter"/>
</dbReference>
<dbReference type="AlphaFoldDB" id="A0A1W0WEL2"/>
<feature type="compositionally biased region" description="Low complexity" evidence="2">
    <location>
        <begin position="147"/>
        <end position="156"/>
    </location>
</feature>
<feature type="compositionally biased region" description="Basic and acidic residues" evidence="2">
    <location>
        <begin position="89"/>
        <end position="115"/>
    </location>
</feature>
<evidence type="ECO:0000313" key="4">
    <source>
        <dbReference type="Proteomes" id="UP000192578"/>
    </source>
</evidence>
<protein>
    <recommendedName>
        <fullName evidence="5">Protein sprouty</fullName>
    </recommendedName>
</protein>
<keyword evidence="4" id="KW-1185">Reference proteome</keyword>
<dbReference type="InterPro" id="IPR051192">
    <property type="entry name" value="Sprouty_domain"/>
</dbReference>
<reference evidence="4" key="1">
    <citation type="submission" date="2017-01" db="EMBL/GenBank/DDBJ databases">
        <title>Comparative genomics of anhydrobiosis in the tardigrade Hypsibius dujardini.</title>
        <authorList>
            <person name="Yoshida Y."/>
            <person name="Koutsovoulos G."/>
            <person name="Laetsch D."/>
            <person name="Stevens L."/>
            <person name="Kumar S."/>
            <person name="Horikawa D."/>
            <person name="Ishino K."/>
            <person name="Komine S."/>
            <person name="Tomita M."/>
            <person name="Blaxter M."/>
            <person name="Arakawa K."/>
        </authorList>
    </citation>
    <scope>NUCLEOTIDE SEQUENCE [LARGE SCALE GENOMIC DNA]</scope>
    <source>
        <strain evidence="4">Z151</strain>
    </source>
</reference>
<accession>A0A1W0WEL2</accession>